<dbReference type="PANTHER" id="PTHR13227">
    <property type="entry name" value="EUKARYOTIC TRANSLATION INITIATION FACTOR 2A"/>
    <property type="match status" value="1"/>
</dbReference>
<feature type="domain" description="Translation initiation factor beta propellor-like" evidence="6">
    <location>
        <begin position="83"/>
        <end position="263"/>
    </location>
</feature>
<evidence type="ECO:0000313" key="7">
    <source>
        <dbReference type="EMBL" id="GKT27038.1"/>
    </source>
</evidence>
<keyword evidence="4" id="KW-0648">Protein biosynthesis</keyword>
<dbReference type="GO" id="GO:0003743">
    <property type="term" value="F:translation initiation factor activity"/>
    <property type="evidence" value="ECO:0007669"/>
    <property type="project" value="UniProtKB-KW"/>
</dbReference>
<gene>
    <name evidence="7" type="ORF">ADUPG1_013582</name>
</gene>
<name>A0ABQ5K597_9EUKA</name>
<organism evidence="7 8">
    <name type="scientific">Aduncisulcus paluster</name>
    <dbReference type="NCBI Taxonomy" id="2918883"/>
    <lineage>
        <taxon>Eukaryota</taxon>
        <taxon>Metamonada</taxon>
        <taxon>Carpediemonas-like organisms</taxon>
        <taxon>Aduncisulcus</taxon>
    </lineage>
</organism>
<feature type="compositionally biased region" description="Low complexity" evidence="5">
    <location>
        <begin position="315"/>
        <end position="325"/>
    </location>
</feature>
<keyword evidence="2" id="KW-0853">WD repeat</keyword>
<feature type="region of interest" description="Disordered" evidence="5">
    <location>
        <begin position="383"/>
        <end position="405"/>
    </location>
</feature>
<dbReference type="InterPro" id="IPR011387">
    <property type="entry name" value="TIF2A"/>
</dbReference>
<feature type="non-terminal residue" evidence="7">
    <location>
        <position position="1"/>
    </location>
</feature>
<evidence type="ECO:0000256" key="1">
    <source>
        <dbReference type="ARBA" id="ARBA00022540"/>
    </source>
</evidence>
<evidence type="ECO:0000313" key="8">
    <source>
        <dbReference type="Proteomes" id="UP001057375"/>
    </source>
</evidence>
<feature type="region of interest" description="Disordered" evidence="5">
    <location>
        <begin position="295"/>
        <end position="371"/>
    </location>
</feature>
<dbReference type="PANTHER" id="PTHR13227:SF0">
    <property type="entry name" value="EUKARYOTIC TRANSLATION INITIATION FACTOR 2A"/>
    <property type="match status" value="1"/>
</dbReference>
<sequence>VRSRPSSAASFPLPSMAALSKLISDAMASSDVTDVVSAQPYPLIPSMRGDFLTSSLTPHHVINVPFTHTFGFLVAPHGHCVVLSFTVEVSDEEKKQLYYHTRKCMMLWNLVTKTMENLDASFVHGEPIHSVAFNPALNKHPELLISYGKMPRPHTLLLEAWSFEHVYDLGTAARNTIVWAPNGKYFLIGGFGNLQGNWDIWQRNGMTIVNSGNTLASFNHSFSPESHTWMCCTTFDQMKVDNQFLIYRTNGELCYKETFDALYMCKMFPCTPGIFPSVALPSYLLKRVKKQKKLAKEEQKKKVKMEKKLLKSGEKSGSSIGSLDSSGGGVYIPPSLRRQGIMRRPNPMGMSSPSTGGAIKKPQAAMGGHVEPEKYYVPGLGMVEKAAGEGETKKKRNRKKKGGKK</sequence>
<evidence type="ECO:0000259" key="6">
    <source>
        <dbReference type="Pfam" id="PF08662"/>
    </source>
</evidence>
<dbReference type="InterPro" id="IPR013979">
    <property type="entry name" value="TIF_beta_prop-like"/>
</dbReference>
<feature type="compositionally biased region" description="Basic residues" evidence="5">
    <location>
        <begin position="393"/>
        <end position="405"/>
    </location>
</feature>
<comment type="caution">
    <text evidence="7">The sequence shown here is derived from an EMBL/GenBank/DDBJ whole genome shotgun (WGS) entry which is preliminary data.</text>
</comment>
<dbReference type="EMBL" id="BQXS01012698">
    <property type="protein sequence ID" value="GKT27038.1"/>
    <property type="molecule type" value="Genomic_DNA"/>
</dbReference>
<keyword evidence="1 7" id="KW-0396">Initiation factor</keyword>
<feature type="compositionally biased region" description="Basic and acidic residues" evidence="5">
    <location>
        <begin position="295"/>
        <end position="314"/>
    </location>
</feature>
<dbReference type="InterPro" id="IPR036322">
    <property type="entry name" value="WD40_repeat_dom_sf"/>
</dbReference>
<evidence type="ECO:0000256" key="4">
    <source>
        <dbReference type="ARBA" id="ARBA00022917"/>
    </source>
</evidence>
<keyword evidence="8" id="KW-1185">Reference proteome</keyword>
<dbReference type="SUPFAM" id="SSF50978">
    <property type="entry name" value="WD40 repeat-like"/>
    <property type="match status" value="1"/>
</dbReference>
<dbReference type="Proteomes" id="UP001057375">
    <property type="component" value="Unassembled WGS sequence"/>
</dbReference>
<keyword evidence="3" id="KW-0677">Repeat</keyword>
<dbReference type="Pfam" id="PF08662">
    <property type="entry name" value="eIF2A"/>
    <property type="match status" value="1"/>
</dbReference>
<accession>A0ABQ5K597</accession>
<reference evidence="7" key="1">
    <citation type="submission" date="2022-03" db="EMBL/GenBank/DDBJ databases">
        <title>Draft genome sequence of Aduncisulcus paluster, a free-living microaerophilic Fornicata.</title>
        <authorList>
            <person name="Yuyama I."/>
            <person name="Kume K."/>
            <person name="Tamura T."/>
            <person name="Inagaki Y."/>
            <person name="Hashimoto T."/>
        </authorList>
    </citation>
    <scope>NUCLEOTIDE SEQUENCE</scope>
    <source>
        <strain evidence="7">NY0171</strain>
    </source>
</reference>
<evidence type="ECO:0000256" key="2">
    <source>
        <dbReference type="ARBA" id="ARBA00022574"/>
    </source>
</evidence>
<evidence type="ECO:0000256" key="5">
    <source>
        <dbReference type="SAM" id="MobiDB-lite"/>
    </source>
</evidence>
<protein>
    <submittedName>
        <fullName evidence="7">Translation initiation factor 2A like protein</fullName>
    </submittedName>
</protein>
<evidence type="ECO:0000256" key="3">
    <source>
        <dbReference type="ARBA" id="ARBA00022737"/>
    </source>
</evidence>
<proteinExistence type="predicted"/>